<dbReference type="OrthoDB" id="9807749at2"/>
<sequence length="252" mass="27611">MKFRPCIDLREGRVVQIIGSSLIDKNSEELKTNFETDRSPEDFAKMYKEDNLPGGHVISLGPGNKEAALSALHGFPGGFHIGGGITPENAIMYLDAGASHVIVTSYVFSNGRIDMDKLKLLQGTVGKNRLVLDLSCRKKGADFWIVTDRWQKFTNEVISHEILNKLADHCDEFLVHGVDVEGKMEGIQTELIELLGKYSPIPVTYAGGVKTLADLGLVKKLGSDRVDLTIGSALDIFGGSIPYSSVVDWFQN</sequence>
<dbReference type="InterPro" id="IPR044524">
    <property type="entry name" value="Isoase_HisA-like"/>
</dbReference>
<comment type="similarity">
    <text evidence="1 6">Belongs to the HisA/HisF family.</text>
</comment>
<dbReference type="EMBL" id="BAOS01000022">
    <property type="protein sequence ID" value="GAX61491.1"/>
    <property type="molecule type" value="Genomic_DNA"/>
</dbReference>
<dbReference type="GO" id="GO:0005737">
    <property type="term" value="C:cytoplasm"/>
    <property type="evidence" value="ECO:0007669"/>
    <property type="project" value="TreeGrafter"/>
</dbReference>
<proteinExistence type="inferred from homology"/>
<keyword evidence="3 6" id="KW-0368">Histidine biosynthesis</keyword>
<gene>
    <name evidence="7" type="ORF">SCALIN_C22_0205</name>
</gene>
<dbReference type="PANTHER" id="PTHR43090:SF2">
    <property type="entry name" value="1-(5-PHOSPHORIBOSYL)-5-[(5-PHOSPHORIBOSYLAMINO)METHYLIDENEAMINO] IMIDAZOLE-4-CARBOXAMIDE ISOMERASE"/>
    <property type="match status" value="1"/>
</dbReference>
<dbReference type="InterPro" id="IPR013785">
    <property type="entry name" value="Aldolase_TIM"/>
</dbReference>
<dbReference type="NCBIfam" id="TIGR02129">
    <property type="entry name" value="hisA_euk"/>
    <property type="match status" value="1"/>
</dbReference>
<comment type="caution">
    <text evidence="7">The sequence shown here is derived from an EMBL/GenBank/DDBJ whole genome shotgun (WGS) entry which is preliminary data.</text>
</comment>
<dbReference type="GO" id="GO:0000105">
    <property type="term" value="P:L-histidine biosynthetic process"/>
    <property type="evidence" value="ECO:0007669"/>
    <property type="project" value="UniProtKB-KW"/>
</dbReference>
<dbReference type="CDD" id="cd04723">
    <property type="entry name" value="HisA_HisF"/>
    <property type="match status" value="1"/>
</dbReference>
<reference evidence="8" key="1">
    <citation type="journal article" date="2017" name="Environ. Microbiol. Rep.">
        <title>Genetic Diversity of Marine Anaerobic Ammonium-Oxidizing Bacteria as Revealed by Genomic and Proteomic Analyses of 'Candidatus Scalindua japonica'.</title>
        <authorList>
            <person name="Oshiki M."/>
            <person name="Mizuto K."/>
            <person name="Kimura Z."/>
            <person name="Kindaichi T."/>
            <person name="Satoh H."/>
            <person name="Okabe S."/>
        </authorList>
    </citation>
    <scope>NUCLEOTIDE SEQUENCE [LARGE SCALE GENOMIC DNA]</scope>
    <source>
        <strain evidence="8">husup-a2</strain>
    </source>
</reference>
<name>A0A286U0A1_9BACT</name>
<dbReference type="InterPro" id="IPR011858">
    <property type="entry name" value="His6/HISN3"/>
</dbReference>
<dbReference type="Proteomes" id="UP000218542">
    <property type="component" value="Unassembled WGS sequence"/>
</dbReference>
<dbReference type="RefSeq" id="WP_096894877.1">
    <property type="nucleotide sequence ID" value="NZ_BAOS01000022.1"/>
</dbReference>
<dbReference type="PANTHER" id="PTHR43090">
    <property type="entry name" value="1-(5-PHOSPHORIBOSYL)-5-[(5-PHOSPHORIBOSYLAMINO)METHYLIDENEAMINO] IMIDAZOLE-4-CARBOXAMIDE ISOMERASE"/>
    <property type="match status" value="1"/>
</dbReference>
<dbReference type="InterPro" id="IPR006062">
    <property type="entry name" value="His_biosynth"/>
</dbReference>
<protein>
    <submittedName>
        <fullName evidence="7">1-(5-phosphoribosyl)-5-[(5-phosphoribosylamino) methylideneamino] imidazole-4-carboxamide isomerase</fullName>
    </submittedName>
</protein>
<evidence type="ECO:0000256" key="6">
    <source>
        <dbReference type="RuleBase" id="RU003657"/>
    </source>
</evidence>
<keyword evidence="8" id="KW-1185">Reference proteome</keyword>
<evidence type="ECO:0000256" key="2">
    <source>
        <dbReference type="ARBA" id="ARBA00022605"/>
    </source>
</evidence>
<dbReference type="InterPro" id="IPR011060">
    <property type="entry name" value="RibuloseP-bd_barrel"/>
</dbReference>
<dbReference type="FunFam" id="3.20.20.70:FF:000110">
    <property type="entry name" value="1-(5-phosphoribosyl)-5-[(5-phosphoribosylamino)methylideneamino] imidazole-4-carboxamide isomerase, chloroplastic"/>
    <property type="match status" value="1"/>
</dbReference>
<keyword evidence="2 6" id="KW-0028">Amino-acid biosynthesis</keyword>
<dbReference type="Gene3D" id="3.20.20.70">
    <property type="entry name" value="Aldolase class I"/>
    <property type="match status" value="1"/>
</dbReference>
<comment type="pathway">
    <text evidence="5">Amino-acid biosynthesis.</text>
</comment>
<dbReference type="GO" id="GO:0003949">
    <property type="term" value="F:1-(5-phosphoribosyl)-5-[(5-phosphoribosylamino)methylideneamino]imidazole-4-carboxamide isomerase activity"/>
    <property type="evidence" value="ECO:0007669"/>
    <property type="project" value="InterPro"/>
</dbReference>
<dbReference type="Pfam" id="PF00977">
    <property type="entry name" value="His_biosynth"/>
    <property type="match status" value="1"/>
</dbReference>
<evidence type="ECO:0000256" key="5">
    <source>
        <dbReference type="ARBA" id="ARBA00029440"/>
    </source>
</evidence>
<evidence type="ECO:0000256" key="4">
    <source>
        <dbReference type="ARBA" id="ARBA00023235"/>
    </source>
</evidence>
<evidence type="ECO:0000313" key="7">
    <source>
        <dbReference type="EMBL" id="GAX61491.1"/>
    </source>
</evidence>
<evidence type="ECO:0000256" key="3">
    <source>
        <dbReference type="ARBA" id="ARBA00023102"/>
    </source>
</evidence>
<evidence type="ECO:0000256" key="1">
    <source>
        <dbReference type="ARBA" id="ARBA00009667"/>
    </source>
</evidence>
<dbReference type="GO" id="GO:0000162">
    <property type="term" value="P:L-tryptophan biosynthetic process"/>
    <property type="evidence" value="ECO:0007669"/>
    <property type="project" value="TreeGrafter"/>
</dbReference>
<organism evidence="7 8">
    <name type="scientific">Candidatus Scalindua japonica</name>
    <dbReference type="NCBI Taxonomy" id="1284222"/>
    <lineage>
        <taxon>Bacteria</taxon>
        <taxon>Pseudomonadati</taxon>
        <taxon>Planctomycetota</taxon>
        <taxon>Candidatus Brocadiia</taxon>
        <taxon>Candidatus Brocadiales</taxon>
        <taxon>Candidatus Scalinduaceae</taxon>
        <taxon>Candidatus Scalindua</taxon>
    </lineage>
</organism>
<dbReference type="AlphaFoldDB" id="A0A286U0A1"/>
<dbReference type="SUPFAM" id="SSF51366">
    <property type="entry name" value="Ribulose-phoshate binding barrel"/>
    <property type="match status" value="1"/>
</dbReference>
<keyword evidence="4 7" id="KW-0413">Isomerase</keyword>
<accession>A0A286U0A1</accession>
<evidence type="ECO:0000313" key="8">
    <source>
        <dbReference type="Proteomes" id="UP000218542"/>
    </source>
</evidence>